<dbReference type="Proteomes" id="UP000016801">
    <property type="component" value="Unassembled WGS sequence"/>
</dbReference>
<dbReference type="STRING" id="1111077.M1VVB3"/>
<evidence type="ECO:0000313" key="1">
    <source>
        <dbReference type="EMBL" id="CCE29222.1"/>
    </source>
</evidence>
<name>M1VVB3_CLAP2</name>
<sequence length="107" mass="12024">MSSLDILDAPSQAQLQAYIQNALQDGLAQSEAAREQQAAQLQELHQPIQQLLGQSFTSRYAMKSVADQLRLSPDSKYDKYDCWKTRSKKEAFVNEESTNARSNKASD</sequence>
<dbReference type="AlphaFoldDB" id="M1VVB3"/>
<dbReference type="EMBL" id="CAGA01000012">
    <property type="protein sequence ID" value="CCE29222.1"/>
    <property type="molecule type" value="Genomic_DNA"/>
</dbReference>
<dbReference type="VEuPathDB" id="FungiDB:CPUR_02915"/>
<dbReference type="HOGENOM" id="CLU_2209757_0_0_1"/>
<accession>M1VVB3</accession>
<gene>
    <name evidence="1" type="ORF">CPUR_02915</name>
</gene>
<keyword evidence="2" id="KW-1185">Reference proteome</keyword>
<proteinExistence type="predicted"/>
<comment type="caution">
    <text evidence="1">The sequence shown here is derived from an EMBL/GenBank/DDBJ whole genome shotgun (WGS) entry which is preliminary data.</text>
</comment>
<reference evidence="1 2" key="1">
    <citation type="journal article" date="2013" name="PLoS Genet.">
        <title>Plant-symbiotic fungi as chemical engineers: Multi-genome analysis of the Clavicipitaceae reveals dynamics of alkaloid loci.</title>
        <authorList>
            <person name="Schardl C.L."/>
            <person name="Young C.A."/>
            <person name="Hesse U."/>
            <person name="Amyotte S.G."/>
            <person name="Andreeva K."/>
            <person name="Calie P.J."/>
            <person name="Fleetwood D.J."/>
            <person name="Haws D.C."/>
            <person name="Moore N."/>
            <person name="Oeser B."/>
            <person name="Panaccione D.G."/>
            <person name="Schweri K.K."/>
            <person name="Voisey C.R."/>
            <person name="Farman M.L."/>
            <person name="Jaromczyk J.W."/>
            <person name="Roe B.A."/>
            <person name="O'Sullivan D.M."/>
            <person name="Scott B."/>
            <person name="Tudzynski P."/>
            <person name="An Z."/>
            <person name="Arnaoudova E.G."/>
            <person name="Bullock C.T."/>
            <person name="Charlton N.D."/>
            <person name="Chen L."/>
            <person name="Cox M."/>
            <person name="Dinkins R.D."/>
            <person name="Florea S."/>
            <person name="Glenn A.E."/>
            <person name="Gordon A."/>
            <person name="Gueldener U."/>
            <person name="Harris D.R."/>
            <person name="Hollin W."/>
            <person name="Jaromczyk J."/>
            <person name="Johnson R.D."/>
            <person name="Khan A.K."/>
            <person name="Leistner E."/>
            <person name="Leuchtmann A."/>
            <person name="Li C."/>
            <person name="Liu J."/>
            <person name="Liu J."/>
            <person name="Liu M."/>
            <person name="Mace W."/>
            <person name="Machado C."/>
            <person name="Nagabhyru P."/>
            <person name="Pan J."/>
            <person name="Schmid J."/>
            <person name="Sugawara K."/>
            <person name="Steiner U."/>
            <person name="Takach J.E."/>
            <person name="Tanaka E."/>
            <person name="Webb J.S."/>
            <person name="Wilson E.V."/>
            <person name="Wiseman J.L."/>
            <person name="Yoshida R."/>
            <person name="Zeng Z."/>
        </authorList>
    </citation>
    <scope>NUCLEOTIDE SEQUENCE [LARGE SCALE GENOMIC DNA]</scope>
    <source>
        <strain evidence="1 2">20.1</strain>
    </source>
</reference>
<evidence type="ECO:0000313" key="2">
    <source>
        <dbReference type="Proteomes" id="UP000016801"/>
    </source>
</evidence>
<organism evidence="1 2">
    <name type="scientific">Claviceps purpurea (strain 20.1)</name>
    <name type="common">Ergot fungus</name>
    <name type="synonym">Sphacelia segetum</name>
    <dbReference type="NCBI Taxonomy" id="1111077"/>
    <lineage>
        <taxon>Eukaryota</taxon>
        <taxon>Fungi</taxon>
        <taxon>Dikarya</taxon>
        <taxon>Ascomycota</taxon>
        <taxon>Pezizomycotina</taxon>
        <taxon>Sordariomycetes</taxon>
        <taxon>Hypocreomycetidae</taxon>
        <taxon>Hypocreales</taxon>
        <taxon>Clavicipitaceae</taxon>
        <taxon>Claviceps</taxon>
    </lineage>
</organism>
<protein>
    <submittedName>
        <fullName evidence="1">Uncharacterized protein</fullName>
    </submittedName>
</protein>